<gene>
    <name evidence="1" type="ORF">MATL_G00107240</name>
</gene>
<dbReference type="AlphaFoldDB" id="A0A9D3T6E9"/>
<dbReference type="EMBL" id="JAFDVH010000008">
    <property type="protein sequence ID" value="KAG7472293.1"/>
    <property type="molecule type" value="Genomic_DNA"/>
</dbReference>
<accession>A0A9D3T6E9</accession>
<dbReference type="OrthoDB" id="74314at2759"/>
<reference evidence="1" key="1">
    <citation type="submission" date="2021-01" db="EMBL/GenBank/DDBJ databases">
        <authorList>
            <person name="Zahm M."/>
            <person name="Roques C."/>
            <person name="Cabau C."/>
            <person name="Klopp C."/>
            <person name="Donnadieu C."/>
            <person name="Jouanno E."/>
            <person name="Lampietro C."/>
            <person name="Louis A."/>
            <person name="Herpin A."/>
            <person name="Echchiki A."/>
            <person name="Berthelot C."/>
            <person name="Parey E."/>
            <person name="Roest-Crollius H."/>
            <person name="Braasch I."/>
            <person name="Postlethwait J."/>
            <person name="Bobe J."/>
            <person name="Montfort J."/>
            <person name="Bouchez O."/>
            <person name="Begum T."/>
            <person name="Mejri S."/>
            <person name="Adams A."/>
            <person name="Chen W.-J."/>
            <person name="Guiguen Y."/>
        </authorList>
    </citation>
    <scope>NUCLEOTIDE SEQUENCE</scope>
    <source>
        <strain evidence="1">YG-15Mar2019-1</strain>
        <tissue evidence="1">Brain</tissue>
    </source>
</reference>
<evidence type="ECO:0000313" key="1">
    <source>
        <dbReference type="EMBL" id="KAG7472293.1"/>
    </source>
</evidence>
<sequence>MSRGELIELQELTLDDRIELTTPPAPRTPRLERVNALRISPGKVPELLSRVRIIRLLGESIDPCISPTIKGRGMISSPAPMPSPPGVTCVETSSGACTSRACAAPTAGSPATIAAELSSN</sequence>
<name>A0A9D3T6E9_MEGAT</name>
<evidence type="ECO:0000313" key="2">
    <source>
        <dbReference type="Proteomes" id="UP001046870"/>
    </source>
</evidence>
<comment type="caution">
    <text evidence="1">The sequence shown here is derived from an EMBL/GenBank/DDBJ whole genome shotgun (WGS) entry which is preliminary data.</text>
</comment>
<protein>
    <submittedName>
        <fullName evidence="1">Uncharacterized protein</fullName>
    </submittedName>
</protein>
<dbReference type="Proteomes" id="UP001046870">
    <property type="component" value="Chromosome 8"/>
</dbReference>
<organism evidence="1 2">
    <name type="scientific">Megalops atlanticus</name>
    <name type="common">Tarpon</name>
    <name type="synonym">Clupea gigantea</name>
    <dbReference type="NCBI Taxonomy" id="7932"/>
    <lineage>
        <taxon>Eukaryota</taxon>
        <taxon>Metazoa</taxon>
        <taxon>Chordata</taxon>
        <taxon>Craniata</taxon>
        <taxon>Vertebrata</taxon>
        <taxon>Euteleostomi</taxon>
        <taxon>Actinopterygii</taxon>
        <taxon>Neopterygii</taxon>
        <taxon>Teleostei</taxon>
        <taxon>Elopiformes</taxon>
        <taxon>Megalopidae</taxon>
        <taxon>Megalops</taxon>
    </lineage>
</organism>
<proteinExistence type="predicted"/>
<keyword evidence="2" id="KW-1185">Reference proteome</keyword>